<sequence>MKHFGNFVALIILAVNALFTGLLLFTAYSPHIQPVAHPVQSCLGLTFPIFLLINGCFLVFWLIIQRYRSALLPLMGFLLCYSQIRTYLPINFRTDNPPEGSFKLLSYNIMGFDGATRKDGKNPILTYLKESGADILCLQEYATGGSSHHLSQKDVNLELKAYPYHRIHTVGRGKGHTNRIACYSKFPILSARILNYPSEYNGSVIYEVKIGGDTLTLINNHLESNKLTKADKVVYEDMLKSPEKEKVKSGVRLLIRKLAEASAIRAPQADTIAHEIAASRHPYIIVCGDFNDTPISYAHHTISRQLNDAFTQSGRGLGISYNQNKFYFRIDNILTSRNLRTHNCTVDRSIKDSDHYPIWCYISGMKDEE</sequence>
<feature type="transmembrane region" description="Helical" evidence="9">
    <location>
        <begin position="7"/>
        <end position="25"/>
    </location>
</feature>
<dbReference type="RefSeq" id="WP_009126180.1">
    <property type="nucleotide sequence ID" value="NZ_GL882687.1"/>
</dbReference>
<dbReference type="Gene3D" id="3.60.10.10">
    <property type="entry name" value="Endonuclease/exonuclease/phosphatase"/>
    <property type="match status" value="1"/>
</dbReference>
<evidence type="ECO:0000256" key="9">
    <source>
        <dbReference type="SAM" id="Phobius"/>
    </source>
</evidence>
<proteinExistence type="predicted"/>
<keyword evidence="11" id="KW-0255">Endonuclease</keyword>
<keyword evidence="11" id="KW-0269">Exonuclease</keyword>
<comment type="cofactor">
    <cofactor evidence="1">
        <name>Mn(2+)</name>
        <dbReference type="ChEBI" id="CHEBI:29035"/>
    </cofactor>
</comment>
<keyword evidence="9" id="KW-0472">Membrane</keyword>
<dbReference type="GeneID" id="86050391"/>
<dbReference type="CDD" id="cd09084">
    <property type="entry name" value="EEP-2"/>
    <property type="match status" value="1"/>
</dbReference>
<evidence type="ECO:0000256" key="2">
    <source>
        <dbReference type="ARBA" id="ARBA00001946"/>
    </source>
</evidence>
<keyword evidence="12" id="KW-1185">Reference proteome</keyword>
<keyword evidence="9" id="KW-1133">Transmembrane helix</keyword>
<feature type="transmembrane region" description="Helical" evidence="9">
    <location>
        <begin position="71"/>
        <end position="88"/>
    </location>
</feature>
<evidence type="ECO:0000256" key="5">
    <source>
        <dbReference type="ARBA" id="ARBA00022763"/>
    </source>
</evidence>
<keyword evidence="5" id="KW-0227">DNA damage</keyword>
<comment type="cofactor">
    <cofactor evidence="2">
        <name>Mg(2+)</name>
        <dbReference type="ChEBI" id="CHEBI:18420"/>
    </cofactor>
</comment>
<protein>
    <submittedName>
        <fullName evidence="11">Endonuclease/exonuclease/phosphatase family protein</fullName>
    </submittedName>
</protein>
<accession>F3PW22</accession>
<evidence type="ECO:0000313" key="12">
    <source>
        <dbReference type="Proteomes" id="UP000003416"/>
    </source>
</evidence>
<evidence type="ECO:0000256" key="7">
    <source>
        <dbReference type="ARBA" id="ARBA00022842"/>
    </source>
</evidence>
<dbReference type="InterPro" id="IPR051547">
    <property type="entry name" value="TDP2-like"/>
</dbReference>
<evidence type="ECO:0000256" key="3">
    <source>
        <dbReference type="ARBA" id="ARBA00022722"/>
    </source>
</evidence>
<evidence type="ECO:0000256" key="4">
    <source>
        <dbReference type="ARBA" id="ARBA00022723"/>
    </source>
</evidence>
<keyword evidence="8" id="KW-0234">DNA repair</keyword>
<organism evidence="11 12">
    <name type="scientific">Bacteroides fluxus YIT 12057</name>
    <dbReference type="NCBI Taxonomy" id="763034"/>
    <lineage>
        <taxon>Bacteria</taxon>
        <taxon>Pseudomonadati</taxon>
        <taxon>Bacteroidota</taxon>
        <taxon>Bacteroidia</taxon>
        <taxon>Bacteroidales</taxon>
        <taxon>Bacteroidaceae</taxon>
        <taxon>Bacteroides</taxon>
    </lineage>
</organism>
<keyword evidence="6" id="KW-0378">Hydrolase</keyword>
<feature type="domain" description="Endonuclease/exonuclease/phosphatase" evidence="10">
    <location>
        <begin position="105"/>
        <end position="355"/>
    </location>
</feature>
<keyword evidence="4" id="KW-0479">Metal-binding</keyword>
<dbReference type="eggNOG" id="COG0708">
    <property type="taxonomic scope" value="Bacteria"/>
</dbReference>
<dbReference type="GO" id="GO:0004519">
    <property type="term" value="F:endonuclease activity"/>
    <property type="evidence" value="ECO:0007669"/>
    <property type="project" value="UniProtKB-KW"/>
</dbReference>
<dbReference type="InterPro" id="IPR005135">
    <property type="entry name" value="Endo/exonuclease/phosphatase"/>
</dbReference>
<name>F3PW22_9BACE</name>
<dbReference type="GO" id="GO:0046872">
    <property type="term" value="F:metal ion binding"/>
    <property type="evidence" value="ECO:0007669"/>
    <property type="project" value="UniProtKB-KW"/>
</dbReference>
<keyword evidence="7" id="KW-0460">Magnesium</keyword>
<evidence type="ECO:0000256" key="6">
    <source>
        <dbReference type="ARBA" id="ARBA00022801"/>
    </source>
</evidence>
<dbReference type="Proteomes" id="UP000003416">
    <property type="component" value="Unassembled WGS sequence"/>
</dbReference>
<evidence type="ECO:0000259" key="10">
    <source>
        <dbReference type="Pfam" id="PF03372"/>
    </source>
</evidence>
<dbReference type="PANTHER" id="PTHR15822">
    <property type="entry name" value="TRAF AND TNF RECEPTOR-ASSOCIATED PROTEIN"/>
    <property type="match status" value="1"/>
</dbReference>
<evidence type="ECO:0000256" key="1">
    <source>
        <dbReference type="ARBA" id="ARBA00001936"/>
    </source>
</evidence>
<reference evidence="11 12" key="1">
    <citation type="submission" date="2011-02" db="EMBL/GenBank/DDBJ databases">
        <authorList>
            <person name="Weinstock G."/>
            <person name="Sodergren E."/>
            <person name="Clifton S."/>
            <person name="Fulton L."/>
            <person name="Fulton B."/>
            <person name="Courtney L."/>
            <person name="Fronick C."/>
            <person name="Harrison M."/>
            <person name="Strong C."/>
            <person name="Farmer C."/>
            <person name="Delahaunty K."/>
            <person name="Markovic C."/>
            <person name="Hall O."/>
            <person name="Minx P."/>
            <person name="Tomlinson C."/>
            <person name="Mitreva M."/>
            <person name="Hou S."/>
            <person name="Chen J."/>
            <person name="Wollam A."/>
            <person name="Pepin K.H."/>
            <person name="Johnson M."/>
            <person name="Bhonagiri V."/>
            <person name="Zhang X."/>
            <person name="Suruliraj S."/>
            <person name="Warren W."/>
            <person name="Chinwalla A."/>
            <person name="Mardis E.R."/>
            <person name="Wilson R.K."/>
        </authorList>
    </citation>
    <scope>NUCLEOTIDE SEQUENCE [LARGE SCALE GENOMIC DNA]</scope>
    <source>
        <strain evidence="11 12">YIT 12057</strain>
    </source>
</reference>
<dbReference type="EMBL" id="AFBN01000094">
    <property type="protein sequence ID" value="EGF52600.1"/>
    <property type="molecule type" value="Genomic_DNA"/>
</dbReference>
<comment type="caution">
    <text evidence="11">The sequence shown here is derived from an EMBL/GenBank/DDBJ whole genome shotgun (WGS) entry which is preliminary data.</text>
</comment>
<dbReference type="HOGENOM" id="CLU_060500_0_1_10"/>
<evidence type="ECO:0000313" key="11">
    <source>
        <dbReference type="EMBL" id="EGF52600.1"/>
    </source>
</evidence>
<dbReference type="GO" id="GO:0006281">
    <property type="term" value="P:DNA repair"/>
    <property type="evidence" value="ECO:0007669"/>
    <property type="project" value="UniProtKB-KW"/>
</dbReference>
<keyword evidence="3" id="KW-0540">Nuclease</keyword>
<dbReference type="PANTHER" id="PTHR15822:SF4">
    <property type="entry name" value="TYROSYL-DNA PHOSPHODIESTERASE 2"/>
    <property type="match status" value="1"/>
</dbReference>
<dbReference type="STRING" id="763034.HMPREF9446_02953"/>
<dbReference type="InterPro" id="IPR036691">
    <property type="entry name" value="Endo/exonu/phosph_ase_sf"/>
</dbReference>
<dbReference type="SUPFAM" id="SSF56219">
    <property type="entry name" value="DNase I-like"/>
    <property type="match status" value="1"/>
</dbReference>
<dbReference type="GO" id="GO:0004527">
    <property type="term" value="F:exonuclease activity"/>
    <property type="evidence" value="ECO:0007669"/>
    <property type="project" value="UniProtKB-KW"/>
</dbReference>
<keyword evidence="9" id="KW-0812">Transmembrane</keyword>
<feature type="transmembrane region" description="Helical" evidence="9">
    <location>
        <begin position="45"/>
        <end position="64"/>
    </location>
</feature>
<evidence type="ECO:0000256" key="8">
    <source>
        <dbReference type="ARBA" id="ARBA00023204"/>
    </source>
</evidence>
<gene>
    <name evidence="11" type="ORF">HMPREF9446_02953</name>
</gene>
<dbReference type="AlphaFoldDB" id="F3PW22"/>
<dbReference type="Pfam" id="PF03372">
    <property type="entry name" value="Exo_endo_phos"/>
    <property type="match status" value="1"/>
</dbReference>